<keyword evidence="3 6" id="KW-0547">Nucleotide-binding</keyword>
<keyword evidence="4" id="KW-0418">Kinase</keyword>
<proteinExistence type="predicted"/>
<dbReference type="PROSITE" id="PS00108">
    <property type="entry name" value="PROTEIN_KINASE_ST"/>
    <property type="match status" value="1"/>
</dbReference>
<dbReference type="GO" id="GO:0004674">
    <property type="term" value="F:protein serine/threonine kinase activity"/>
    <property type="evidence" value="ECO:0007669"/>
    <property type="project" value="UniProtKB-KW"/>
</dbReference>
<evidence type="ECO:0000256" key="3">
    <source>
        <dbReference type="ARBA" id="ARBA00022741"/>
    </source>
</evidence>
<evidence type="ECO:0000313" key="9">
    <source>
        <dbReference type="EMBL" id="KAL1508326.1"/>
    </source>
</evidence>
<dbReference type="CDD" id="cd14003">
    <property type="entry name" value="STKc_AMPK-like"/>
    <property type="match status" value="1"/>
</dbReference>
<dbReference type="SUPFAM" id="SSF56112">
    <property type="entry name" value="Protein kinase-like (PK-like)"/>
    <property type="match status" value="1"/>
</dbReference>
<evidence type="ECO:0000313" key="10">
    <source>
        <dbReference type="Proteomes" id="UP001515480"/>
    </source>
</evidence>
<evidence type="ECO:0000256" key="7">
    <source>
        <dbReference type="SAM" id="MobiDB-lite"/>
    </source>
</evidence>
<protein>
    <recommendedName>
        <fullName evidence="8">Protein kinase domain-containing protein</fullName>
    </recommendedName>
</protein>
<name>A0AB34IYS4_PRYPA</name>
<dbReference type="PANTHER" id="PTHR24346:SF82">
    <property type="entry name" value="KP78A-RELATED"/>
    <property type="match status" value="1"/>
</dbReference>
<reference evidence="9 10" key="1">
    <citation type="journal article" date="2024" name="Science">
        <title>Giant polyketide synthase enzymes in the biosynthesis of giant marine polyether toxins.</title>
        <authorList>
            <person name="Fallon T.R."/>
            <person name="Shende V.V."/>
            <person name="Wierzbicki I.H."/>
            <person name="Pendleton A.L."/>
            <person name="Watervoot N.F."/>
            <person name="Auber R.P."/>
            <person name="Gonzalez D.J."/>
            <person name="Wisecaver J.H."/>
            <person name="Moore B.S."/>
        </authorList>
    </citation>
    <scope>NUCLEOTIDE SEQUENCE [LARGE SCALE GENOMIC DNA]</scope>
    <source>
        <strain evidence="9 10">12B1</strain>
    </source>
</reference>
<evidence type="ECO:0000259" key="8">
    <source>
        <dbReference type="PROSITE" id="PS50011"/>
    </source>
</evidence>
<dbReference type="InterPro" id="IPR008271">
    <property type="entry name" value="Ser/Thr_kinase_AS"/>
</dbReference>
<feature type="compositionally biased region" description="Basic and acidic residues" evidence="7">
    <location>
        <begin position="342"/>
        <end position="360"/>
    </location>
</feature>
<feature type="compositionally biased region" description="Low complexity" evidence="7">
    <location>
        <begin position="362"/>
        <end position="372"/>
    </location>
</feature>
<dbReference type="SMART" id="SM00220">
    <property type="entry name" value="S_TKc"/>
    <property type="match status" value="1"/>
</dbReference>
<dbReference type="GO" id="GO:0005737">
    <property type="term" value="C:cytoplasm"/>
    <property type="evidence" value="ECO:0007669"/>
    <property type="project" value="TreeGrafter"/>
</dbReference>
<evidence type="ECO:0000256" key="6">
    <source>
        <dbReference type="PROSITE-ProRule" id="PRU10141"/>
    </source>
</evidence>
<dbReference type="FunFam" id="3.30.200.20:FF:000042">
    <property type="entry name" value="Aurora kinase A"/>
    <property type="match status" value="1"/>
</dbReference>
<feature type="binding site" evidence="6">
    <location>
        <position position="42"/>
    </location>
    <ligand>
        <name>ATP</name>
        <dbReference type="ChEBI" id="CHEBI:30616"/>
    </ligand>
</feature>
<evidence type="ECO:0000256" key="2">
    <source>
        <dbReference type="ARBA" id="ARBA00022679"/>
    </source>
</evidence>
<comment type="caution">
    <text evidence="9">The sequence shown here is derived from an EMBL/GenBank/DDBJ whole genome shotgun (WGS) entry which is preliminary data.</text>
</comment>
<dbReference type="AlphaFoldDB" id="A0AB34IYS4"/>
<evidence type="ECO:0000256" key="1">
    <source>
        <dbReference type="ARBA" id="ARBA00022527"/>
    </source>
</evidence>
<dbReference type="Gene3D" id="1.10.510.10">
    <property type="entry name" value="Transferase(Phosphotransferase) domain 1"/>
    <property type="match status" value="1"/>
</dbReference>
<feature type="region of interest" description="Disordered" evidence="7">
    <location>
        <begin position="342"/>
        <end position="411"/>
    </location>
</feature>
<feature type="domain" description="Protein kinase" evidence="8">
    <location>
        <begin position="13"/>
        <end position="269"/>
    </location>
</feature>
<evidence type="ECO:0000256" key="5">
    <source>
        <dbReference type="ARBA" id="ARBA00022840"/>
    </source>
</evidence>
<dbReference type="PROSITE" id="PS50011">
    <property type="entry name" value="PROTEIN_KINASE_DOM"/>
    <property type="match status" value="1"/>
</dbReference>
<dbReference type="GO" id="GO:0035556">
    <property type="term" value="P:intracellular signal transduction"/>
    <property type="evidence" value="ECO:0007669"/>
    <property type="project" value="TreeGrafter"/>
</dbReference>
<dbReference type="InterPro" id="IPR017441">
    <property type="entry name" value="Protein_kinase_ATP_BS"/>
</dbReference>
<keyword evidence="2" id="KW-0808">Transferase</keyword>
<keyword evidence="10" id="KW-1185">Reference proteome</keyword>
<dbReference type="GO" id="GO:0005524">
    <property type="term" value="F:ATP binding"/>
    <property type="evidence" value="ECO:0007669"/>
    <property type="project" value="UniProtKB-UniRule"/>
</dbReference>
<dbReference type="InterPro" id="IPR000719">
    <property type="entry name" value="Prot_kinase_dom"/>
</dbReference>
<dbReference type="PROSITE" id="PS00107">
    <property type="entry name" value="PROTEIN_KINASE_ATP"/>
    <property type="match status" value="1"/>
</dbReference>
<organism evidence="9 10">
    <name type="scientific">Prymnesium parvum</name>
    <name type="common">Toxic golden alga</name>
    <dbReference type="NCBI Taxonomy" id="97485"/>
    <lineage>
        <taxon>Eukaryota</taxon>
        <taxon>Haptista</taxon>
        <taxon>Haptophyta</taxon>
        <taxon>Prymnesiophyceae</taxon>
        <taxon>Prymnesiales</taxon>
        <taxon>Prymnesiaceae</taxon>
        <taxon>Prymnesium</taxon>
    </lineage>
</organism>
<dbReference type="EMBL" id="JBGBPQ010000016">
    <property type="protein sequence ID" value="KAL1508326.1"/>
    <property type="molecule type" value="Genomic_DNA"/>
</dbReference>
<dbReference type="PANTHER" id="PTHR24346">
    <property type="entry name" value="MAP/MICROTUBULE AFFINITY-REGULATING KINASE"/>
    <property type="match status" value="1"/>
</dbReference>
<dbReference type="Proteomes" id="UP001515480">
    <property type="component" value="Unassembled WGS sequence"/>
</dbReference>
<keyword evidence="5 6" id="KW-0067">ATP-binding</keyword>
<evidence type="ECO:0000256" key="4">
    <source>
        <dbReference type="ARBA" id="ARBA00022777"/>
    </source>
</evidence>
<gene>
    <name evidence="9" type="ORF">AB1Y20_004436</name>
</gene>
<dbReference type="InterPro" id="IPR011009">
    <property type="entry name" value="Kinase-like_dom_sf"/>
</dbReference>
<dbReference type="FunFam" id="1.10.510.10:FF:000571">
    <property type="entry name" value="Maternal embryonic leucine zipper kinase"/>
    <property type="match status" value="1"/>
</dbReference>
<dbReference type="Pfam" id="PF00069">
    <property type="entry name" value="Pkinase"/>
    <property type="match status" value="1"/>
</dbReference>
<accession>A0AB34IYS4</accession>
<sequence length="529" mass="58942">MAVSSKDQAVGNYLVGGRLGEGTFGTVLKAVHKYANEKVAVKVLEKKRMLQADEIERVGREIAILKMLKHPNVVRLWEIMYTADRIYLVMEFAARGELYQHIVKHGRIREDEGRRLFSQIASGLLYLHQQHVVHRDIKPENLLLDADRNIRIVDFGLSTKCAPGQVLKHACGSPCYAAPEMLTRTGQQYGYVGHPVDVWSAGVTLYAMLCGHLPFEHANTSCLYNKIIAGEYSSPPFLSRDAQHMIKRLLTTNPTKRYSLEQVLQHPWLIREGSTEPGLSPNVGAVAKLTAETRPDQATLTMMEIRYGMNAEAVLADLNAEKHSEGSACYWLLRLRALREGSNRSQREESLADAKTDRPSRRAAMVQAARAVHTSRENKENISSPPPKASKVPNETLTKRLPRSPKPVDLSKHEQCQLNVGLKWQTQVMPRPCAGRHMSTHALILRLGASLDSSTQGRLANMGTLIRPDPRLRAIALLEMHARGHAMWGRRAFSPAPAGLPPLHEEGLTSAVASIARQENQVPRPSVQQ</sequence>
<keyword evidence="1" id="KW-0723">Serine/threonine-protein kinase</keyword>